<comment type="subunit">
    <text evidence="3">Interacts with 100S ribosomes.</text>
</comment>
<evidence type="ECO:0000313" key="6">
    <source>
        <dbReference type="Proteomes" id="UP000008495"/>
    </source>
</evidence>
<dbReference type="GO" id="GO:0045900">
    <property type="term" value="P:negative regulation of translational elongation"/>
    <property type="evidence" value="ECO:0007669"/>
    <property type="project" value="TreeGrafter"/>
</dbReference>
<comment type="similarity">
    <text evidence="3">Belongs to the HPF/YfiA ribosome-associated protein family. Long HPF subfamily.</text>
</comment>
<dbReference type="PANTHER" id="PTHR33231:SF1">
    <property type="entry name" value="30S RIBOSOMAL PROTEIN"/>
    <property type="match status" value="1"/>
</dbReference>
<comment type="caution">
    <text evidence="5">The sequence shown here is derived from an EMBL/GenBank/DDBJ whole genome shotgun (WGS) entry which is preliminary data.</text>
</comment>
<comment type="function">
    <text evidence="3">Required for dimerization of active 70S ribosomes into 100S ribosomes in stationary phase; 100S ribosomes are translationally inactive and sometimes present during exponential growth.</text>
</comment>
<dbReference type="Pfam" id="PF02482">
    <property type="entry name" value="Ribosomal_S30AE"/>
    <property type="match status" value="1"/>
</dbReference>
<protein>
    <recommendedName>
        <fullName evidence="3">Ribosome hibernation promoting factor</fullName>
        <shortName evidence="3">HPF</shortName>
    </recommendedName>
</protein>
<evidence type="ECO:0000256" key="2">
    <source>
        <dbReference type="ARBA" id="ARBA00022845"/>
    </source>
</evidence>
<keyword evidence="6" id="KW-1185">Reference proteome</keyword>
<proteinExistence type="inferred from homology"/>
<dbReference type="HAMAP" id="MF_00839">
    <property type="entry name" value="HPF"/>
    <property type="match status" value="1"/>
</dbReference>
<dbReference type="eggNOG" id="COG1544">
    <property type="taxonomic scope" value="Bacteria"/>
</dbReference>
<keyword evidence="1 3" id="KW-0963">Cytoplasm</keyword>
<accession>K6UMR9</accession>
<evidence type="ECO:0000256" key="3">
    <source>
        <dbReference type="HAMAP-Rule" id="MF_00839"/>
    </source>
</evidence>
<dbReference type="GO" id="GO:0043024">
    <property type="term" value="F:ribosomal small subunit binding"/>
    <property type="evidence" value="ECO:0007669"/>
    <property type="project" value="TreeGrafter"/>
</dbReference>
<evidence type="ECO:0000256" key="1">
    <source>
        <dbReference type="ARBA" id="ARBA00022490"/>
    </source>
</evidence>
<dbReference type="PANTHER" id="PTHR33231">
    <property type="entry name" value="30S RIBOSOMAL PROTEIN"/>
    <property type="match status" value="1"/>
</dbReference>
<name>K6UMR9_9MICO</name>
<dbReference type="InterPro" id="IPR034694">
    <property type="entry name" value="HPF_long/plastid"/>
</dbReference>
<organism evidence="5 6">
    <name type="scientific">Austwickia chelonae NBRC 105200</name>
    <dbReference type="NCBI Taxonomy" id="1184607"/>
    <lineage>
        <taxon>Bacteria</taxon>
        <taxon>Bacillati</taxon>
        <taxon>Actinomycetota</taxon>
        <taxon>Actinomycetes</taxon>
        <taxon>Micrococcales</taxon>
        <taxon>Dermatophilaceae</taxon>
        <taxon>Austwickia</taxon>
    </lineage>
</organism>
<dbReference type="STRING" id="100225.SAMN05421595_0868"/>
<dbReference type="CDD" id="cd00552">
    <property type="entry name" value="RaiA"/>
    <property type="match status" value="1"/>
</dbReference>
<evidence type="ECO:0000313" key="5">
    <source>
        <dbReference type="EMBL" id="GAB78351.1"/>
    </source>
</evidence>
<dbReference type="EMBL" id="BAGZ01000008">
    <property type="protein sequence ID" value="GAB78351.1"/>
    <property type="molecule type" value="Genomic_DNA"/>
</dbReference>
<dbReference type="GO" id="GO:0022627">
    <property type="term" value="C:cytosolic small ribosomal subunit"/>
    <property type="evidence" value="ECO:0007669"/>
    <property type="project" value="TreeGrafter"/>
</dbReference>
<reference evidence="5 6" key="1">
    <citation type="submission" date="2012-08" db="EMBL/GenBank/DDBJ databases">
        <title>Whole genome shotgun sequence of Austwickia chelonae NBRC 105200.</title>
        <authorList>
            <person name="Yoshida I."/>
            <person name="Hosoyama A."/>
            <person name="Tsuchikane K."/>
            <person name="Katsumata H."/>
            <person name="Ando Y."/>
            <person name="Ohji S."/>
            <person name="Hamada M."/>
            <person name="Tamura T."/>
            <person name="Yamazoe A."/>
            <person name="Yamazaki S."/>
            <person name="Fujita N."/>
        </authorList>
    </citation>
    <scope>NUCLEOTIDE SEQUENCE [LARGE SCALE GENOMIC DNA]</scope>
    <source>
        <strain evidence="5 6">NBRC 105200</strain>
    </source>
</reference>
<dbReference type="AlphaFoldDB" id="K6UMR9"/>
<dbReference type="InterPro" id="IPR036567">
    <property type="entry name" value="RHF-like"/>
</dbReference>
<dbReference type="InterPro" id="IPR003489">
    <property type="entry name" value="RHF/RaiA"/>
</dbReference>
<gene>
    <name evidence="3" type="primary">hpf</name>
    <name evidence="5" type="ORF">AUCHE_08_05980</name>
</gene>
<dbReference type="SUPFAM" id="SSF69754">
    <property type="entry name" value="Ribosome binding protein Y (YfiA homologue)"/>
    <property type="match status" value="1"/>
</dbReference>
<dbReference type="Gene3D" id="3.30.160.100">
    <property type="entry name" value="Ribosome hibernation promotion factor-like"/>
    <property type="match status" value="1"/>
</dbReference>
<keyword evidence="2 3" id="KW-0810">Translation regulation</keyword>
<evidence type="ECO:0000259" key="4">
    <source>
        <dbReference type="Pfam" id="PF16321"/>
    </source>
</evidence>
<sequence length="211" mass="23633">MEITVTGRHVQISDRFRQILSEKLTKVEQYAPRTQRIDVVVSHETSKAAPKGSERVEITCIAKGPVIRAEAYADDKYSAMDLALQKLTERLRRAGDKRKVRRRGGPDLDGATADLDVVTLDAGGAVLPTEEVDERSPLEEKLGAQGDLPVQVREKVHQAVPMALDQALYEMELVGHDFYLFIDRDSQRPCVVYRRRGWDYGVISLDASAEV</sequence>
<dbReference type="Gene3D" id="3.30.505.50">
    <property type="entry name" value="Sigma 54 modulation/S30EA ribosomal protein, C-terminal domain"/>
    <property type="match status" value="1"/>
</dbReference>
<dbReference type="InterPro" id="IPR050574">
    <property type="entry name" value="HPF/YfiA_ribosome-assoc"/>
</dbReference>
<dbReference type="NCBIfam" id="TIGR00741">
    <property type="entry name" value="yfiA"/>
    <property type="match status" value="1"/>
</dbReference>
<dbReference type="InterPro" id="IPR038416">
    <property type="entry name" value="Ribosom_S30AE_C_sf"/>
</dbReference>
<comment type="subcellular location">
    <subcellularLocation>
        <location evidence="3">Cytoplasm</location>
    </subcellularLocation>
</comment>
<dbReference type="OrthoDB" id="9794975at2"/>
<feature type="domain" description="Sigma 54 modulation/S30EA ribosomal protein C-terminal" evidence="4">
    <location>
        <begin position="152"/>
        <end position="202"/>
    </location>
</feature>
<dbReference type="Proteomes" id="UP000008495">
    <property type="component" value="Unassembled WGS sequence"/>
</dbReference>
<dbReference type="InterPro" id="IPR032528">
    <property type="entry name" value="Ribosom_S30AE_C"/>
</dbReference>
<dbReference type="RefSeq" id="WP_006503106.1">
    <property type="nucleotide sequence ID" value="NZ_BAGZ01000008.1"/>
</dbReference>
<dbReference type="FunFam" id="3.30.505.50:FF:000002">
    <property type="entry name" value="Ribosome hibernation promoting factor"/>
    <property type="match status" value="1"/>
</dbReference>
<dbReference type="Pfam" id="PF16321">
    <property type="entry name" value="Ribosom_S30AE_C"/>
    <property type="match status" value="1"/>
</dbReference>